<accession>A0AAX1ND98</accession>
<dbReference type="AlphaFoldDB" id="A0AAX1ND98"/>
<evidence type="ECO:0000313" key="1">
    <source>
        <dbReference type="EMBL" id="QWG05476.1"/>
    </source>
</evidence>
<name>A0AAX1ND98_9BACT</name>
<organism evidence="1 2">
    <name type="scientific">Flammeovirga yaeyamensis</name>
    <dbReference type="NCBI Taxonomy" id="367791"/>
    <lineage>
        <taxon>Bacteria</taxon>
        <taxon>Pseudomonadati</taxon>
        <taxon>Bacteroidota</taxon>
        <taxon>Cytophagia</taxon>
        <taxon>Cytophagales</taxon>
        <taxon>Flammeovirgaceae</taxon>
        <taxon>Flammeovirga</taxon>
    </lineage>
</organism>
<sequence length="121" mass="14108">MKIKDLIFIAALLIGLYSCKQTEITFDKELWSKNVDGFYEHRENMIKDLMENELNKGMAYKSVIDLLGRPANFANLDSNTIGYEVFVDYGWDIDPVETKTLFIEFTSDSTITELELKHWKK</sequence>
<dbReference type="KEGG" id="fya:KMW28_23950"/>
<gene>
    <name evidence="1" type="ORF">KMW28_23950</name>
</gene>
<dbReference type="RefSeq" id="WP_169661873.1">
    <property type="nucleotide sequence ID" value="NZ_CP076133.1"/>
</dbReference>
<dbReference type="PROSITE" id="PS51257">
    <property type="entry name" value="PROKAR_LIPOPROTEIN"/>
    <property type="match status" value="1"/>
</dbReference>
<evidence type="ECO:0008006" key="3">
    <source>
        <dbReference type="Google" id="ProtNLM"/>
    </source>
</evidence>
<evidence type="ECO:0000313" key="2">
    <source>
        <dbReference type="Proteomes" id="UP000678679"/>
    </source>
</evidence>
<dbReference type="EMBL" id="CP076133">
    <property type="protein sequence ID" value="QWG05476.1"/>
    <property type="molecule type" value="Genomic_DNA"/>
</dbReference>
<reference evidence="1 2" key="1">
    <citation type="submission" date="2021-05" db="EMBL/GenBank/DDBJ databases">
        <title>Comparative genomic studies on the polysaccharide-degrading batcterial strains of the Flammeovirga genus.</title>
        <authorList>
            <person name="Zewei F."/>
            <person name="Zheng Z."/>
            <person name="Yu L."/>
            <person name="Ruyue G."/>
            <person name="Yanhong M."/>
            <person name="Yuanyuan C."/>
            <person name="Jingyan G."/>
            <person name="Wenjun H."/>
        </authorList>
    </citation>
    <scope>NUCLEOTIDE SEQUENCE [LARGE SCALE GENOMIC DNA]</scope>
    <source>
        <strain evidence="1 2">NBRC:100898</strain>
    </source>
</reference>
<protein>
    <recommendedName>
        <fullName evidence="3">Lipoprotein</fullName>
    </recommendedName>
</protein>
<keyword evidence="2" id="KW-1185">Reference proteome</keyword>
<proteinExistence type="predicted"/>
<dbReference type="Proteomes" id="UP000678679">
    <property type="component" value="Chromosome 2"/>
</dbReference>